<evidence type="ECO:0000313" key="3">
    <source>
        <dbReference type="EMBL" id="KAG1795438.1"/>
    </source>
</evidence>
<feature type="domain" description="DUF6532" evidence="2">
    <location>
        <begin position="169"/>
        <end position="255"/>
    </location>
</feature>
<dbReference type="Pfam" id="PF20149">
    <property type="entry name" value="DUF6532"/>
    <property type="match status" value="1"/>
</dbReference>
<accession>A0A9P7DI60</accession>
<dbReference type="OrthoDB" id="2685117at2759"/>
<organism evidence="3 4">
    <name type="scientific">Suillus plorans</name>
    <dbReference type="NCBI Taxonomy" id="116603"/>
    <lineage>
        <taxon>Eukaryota</taxon>
        <taxon>Fungi</taxon>
        <taxon>Dikarya</taxon>
        <taxon>Basidiomycota</taxon>
        <taxon>Agaricomycotina</taxon>
        <taxon>Agaricomycetes</taxon>
        <taxon>Agaricomycetidae</taxon>
        <taxon>Boletales</taxon>
        <taxon>Suillineae</taxon>
        <taxon>Suillaceae</taxon>
        <taxon>Suillus</taxon>
    </lineage>
</organism>
<dbReference type="RefSeq" id="XP_041161311.1">
    <property type="nucleotide sequence ID" value="XM_041300036.1"/>
</dbReference>
<comment type="caution">
    <text evidence="3">The sequence shown here is derived from an EMBL/GenBank/DDBJ whole genome shotgun (WGS) entry which is preliminary data.</text>
</comment>
<dbReference type="EMBL" id="JABBWE010000022">
    <property type="protein sequence ID" value="KAG1795438.1"/>
    <property type="molecule type" value="Genomic_DNA"/>
</dbReference>
<reference evidence="3" key="1">
    <citation type="journal article" date="2020" name="New Phytol.">
        <title>Comparative genomics reveals dynamic genome evolution in host specialist ectomycorrhizal fungi.</title>
        <authorList>
            <person name="Lofgren L.A."/>
            <person name="Nguyen N.H."/>
            <person name="Vilgalys R."/>
            <person name="Ruytinx J."/>
            <person name="Liao H.L."/>
            <person name="Branco S."/>
            <person name="Kuo A."/>
            <person name="LaButti K."/>
            <person name="Lipzen A."/>
            <person name="Andreopoulos W."/>
            <person name="Pangilinan J."/>
            <person name="Riley R."/>
            <person name="Hundley H."/>
            <person name="Na H."/>
            <person name="Barry K."/>
            <person name="Grigoriev I.V."/>
            <person name="Stajich J.E."/>
            <person name="Kennedy P.G."/>
        </authorList>
    </citation>
    <scope>NUCLEOTIDE SEQUENCE</scope>
    <source>
        <strain evidence="3">S12</strain>
    </source>
</reference>
<evidence type="ECO:0000313" key="4">
    <source>
        <dbReference type="Proteomes" id="UP000719766"/>
    </source>
</evidence>
<dbReference type="Proteomes" id="UP000719766">
    <property type="component" value="Unassembled WGS sequence"/>
</dbReference>
<dbReference type="AlphaFoldDB" id="A0A9P7DI60"/>
<evidence type="ECO:0000256" key="1">
    <source>
        <dbReference type="SAM" id="MobiDB-lite"/>
    </source>
</evidence>
<sequence length="366" mass="41223">MSDDNFPPSNDEMHTSLPVEFSLDRHADENQDIDHTQCRQGQAEQRVGHPGHASRKDYRQNRSVCYFGFTVNQPKTKCIHTSNLQLNNDCQAAGDSGDMKVDTDSEVQQTSVGYCTKAAKSIQDSAIVAKWKTLGFFPDLWNQLWLGSRKTVVLKQYEYDMATVQITINVVPVKYKLSGSKSEIKQKANTLLKSSKFLHGECDEHDHTSNFVHSGLCSVCLQAFYDGGLKLLQQFPEFCHTIPCKALLLVVTIISLLNQYVHNVIHIYLMYGYMNTKQTALGDSEKMTNIIARSSMMSSDLGLWLAYRTRVVVDGEPELICTFPCLPVPPLLSFWRLLVSFAYVQATSTFTDVRWAYALGTGGCWD</sequence>
<name>A0A9P7DI60_9AGAM</name>
<dbReference type="GeneID" id="64593800"/>
<gene>
    <name evidence="3" type="ORF">HD556DRAFT_1307588</name>
</gene>
<proteinExistence type="predicted"/>
<feature type="region of interest" description="Disordered" evidence="1">
    <location>
        <begin position="34"/>
        <end position="55"/>
    </location>
</feature>
<protein>
    <recommendedName>
        <fullName evidence="2">DUF6532 domain-containing protein</fullName>
    </recommendedName>
</protein>
<evidence type="ECO:0000259" key="2">
    <source>
        <dbReference type="Pfam" id="PF20149"/>
    </source>
</evidence>
<keyword evidence="4" id="KW-1185">Reference proteome</keyword>
<dbReference type="InterPro" id="IPR045341">
    <property type="entry name" value="DUF6532"/>
</dbReference>